<reference evidence="2" key="1">
    <citation type="journal article" date="2019" name="Int. J. Syst. Evol. Microbiol.">
        <title>The Global Catalogue of Microorganisms (GCM) 10K type strain sequencing project: providing services to taxonomists for standard genome sequencing and annotation.</title>
        <authorList>
            <consortium name="The Broad Institute Genomics Platform"/>
            <consortium name="The Broad Institute Genome Sequencing Center for Infectious Disease"/>
            <person name="Wu L."/>
            <person name="Ma J."/>
        </authorList>
    </citation>
    <scope>NUCLEOTIDE SEQUENCE [LARGE SCALE GENOMIC DNA]</scope>
    <source>
        <strain evidence="2">JCM 16916</strain>
    </source>
</reference>
<proteinExistence type="predicted"/>
<evidence type="ECO:0000313" key="1">
    <source>
        <dbReference type="EMBL" id="GAA3933762.1"/>
    </source>
</evidence>
<comment type="caution">
    <text evidence="1">The sequence shown here is derived from an EMBL/GenBank/DDBJ whole genome shotgun (WGS) entry which is preliminary data.</text>
</comment>
<dbReference type="Pfam" id="PF11539">
    <property type="entry name" value="DUF3228"/>
    <property type="match status" value="1"/>
</dbReference>
<dbReference type="PANTHER" id="PTHR38666:SF2">
    <property type="entry name" value="FLAGELLAR ASSOCIATED PROTEIN"/>
    <property type="match status" value="1"/>
</dbReference>
<dbReference type="PANTHER" id="PTHR38666">
    <property type="match status" value="1"/>
</dbReference>
<name>A0ABP7N041_9GAMM</name>
<dbReference type="EMBL" id="BAAAZU010000031">
    <property type="protein sequence ID" value="GAA3933762.1"/>
    <property type="molecule type" value="Genomic_DNA"/>
</dbReference>
<dbReference type="Proteomes" id="UP001501727">
    <property type="component" value="Unassembled WGS sequence"/>
</dbReference>
<evidence type="ECO:0000313" key="2">
    <source>
        <dbReference type="Proteomes" id="UP001501727"/>
    </source>
</evidence>
<dbReference type="Gene3D" id="3.30.2310.50">
    <property type="entry name" value="Protein of unknown function (DUF3228), domain 1"/>
    <property type="match status" value="2"/>
</dbReference>
<dbReference type="InterPro" id="IPR021610">
    <property type="entry name" value="DUF3228"/>
</dbReference>
<keyword evidence="2" id="KW-1185">Reference proteome</keyword>
<protein>
    <submittedName>
        <fullName evidence="1">DUF3228 family protein</fullName>
    </submittedName>
</protein>
<accession>A0ABP7N041</accession>
<gene>
    <name evidence="1" type="ORF">GCM10022229_29630</name>
</gene>
<sequence length="228" mass="25960">MEVKNLGKGKRKESWSRRRACRDIVCSQGLARLVHFFHPWTCPMSIVLTPFARTRLFPGERRANTIQGCTPQAFERHLNEVPPLKVLDGYAPFCKLHVHRNWTSTRCLTVPVTDGNRHLLRSAYEARSRAELPVLVRWFEGVEAPVAAYFVVILYNREQLAKEGAPIEADWGVVGCLYTAGPEEIPMAPITMMRNALGVEEGGSGVPLDREAYRRSVEFWENNANWRP</sequence>
<organism evidence="1 2">
    <name type="scientific">Luteimonas lutimaris</name>
    <dbReference type="NCBI Taxonomy" id="698645"/>
    <lineage>
        <taxon>Bacteria</taxon>
        <taxon>Pseudomonadati</taxon>
        <taxon>Pseudomonadota</taxon>
        <taxon>Gammaproteobacteria</taxon>
        <taxon>Lysobacterales</taxon>
        <taxon>Lysobacteraceae</taxon>
        <taxon>Luteimonas</taxon>
    </lineage>
</organism>